<feature type="region of interest" description="Disordered" evidence="7">
    <location>
        <begin position="311"/>
        <end position="330"/>
    </location>
</feature>
<proteinExistence type="inferred from homology"/>
<keyword evidence="11" id="KW-1185">Reference proteome</keyword>
<comment type="catalytic activity">
    <reaction evidence="1 6">
        <text>a beta-lactam + H2O = a substituted beta-amino acid</text>
        <dbReference type="Rhea" id="RHEA:20401"/>
        <dbReference type="ChEBI" id="CHEBI:15377"/>
        <dbReference type="ChEBI" id="CHEBI:35627"/>
        <dbReference type="ChEBI" id="CHEBI:140347"/>
        <dbReference type="EC" id="3.5.2.6"/>
    </reaction>
</comment>
<evidence type="ECO:0000313" key="11">
    <source>
        <dbReference type="Proteomes" id="UP001165542"/>
    </source>
</evidence>
<dbReference type="PANTHER" id="PTHR46825">
    <property type="entry name" value="D-ALANYL-D-ALANINE-CARBOXYPEPTIDASE/ENDOPEPTIDASE AMPH"/>
    <property type="match status" value="1"/>
</dbReference>
<dbReference type="InterPro" id="IPR001466">
    <property type="entry name" value="Beta-lactam-related"/>
</dbReference>
<accession>A0ABT2EFI3</accession>
<feature type="chain" id="PRO_5046035104" description="Beta-lactamase" evidence="8">
    <location>
        <begin position="21"/>
        <end position="386"/>
    </location>
</feature>
<keyword evidence="8" id="KW-0732">Signal</keyword>
<keyword evidence="4 6" id="KW-0378">Hydrolase</keyword>
<dbReference type="SUPFAM" id="SSF56601">
    <property type="entry name" value="beta-lactamase/transpeptidase-like"/>
    <property type="match status" value="1"/>
</dbReference>
<dbReference type="NCBIfam" id="NF033085">
    <property type="entry name" value="bla_class_C"/>
    <property type="match status" value="1"/>
</dbReference>
<dbReference type="InterPro" id="IPR012338">
    <property type="entry name" value="Beta-lactam/transpept-like"/>
</dbReference>
<name>A0ABT2EFI3_9GAMM</name>
<evidence type="ECO:0000259" key="9">
    <source>
        <dbReference type="Pfam" id="PF00144"/>
    </source>
</evidence>
<dbReference type="EC" id="3.5.2.6" evidence="3 6"/>
<evidence type="ECO:0000256" key="7">
    <source>
        <dbReference type="SAM" id="MobiDB-lite"/>
    </source>
</evidence>
<dbReference type="InterPro" id="IPR001586">
    <property type="entry name" value="Beta-lactam_class-C_AS"/>
</dbReference>
<reference evidence="10" key="1">
    <citation type="submission" date="2021-11" db="EMBL/GenBank/DDBJ databases">
        <title>Halomonas sp., isolated from a coastal aquaculture zone in Dongshan Bay.</title>
        <authorList>
            <person name="Lin W."/>
        </authorList>
    </citation>
    <scope>NUCLEOTIDE SEQUENCE</scope>
    <source>
        <strain evidence="10">Yzlin-01</strain>
    </source>
</reference>
<keyword evidence="5 6" id="KW-0046">Antibiotic resistance</keyword>
<dbReference type="Proteomes" id="UP001165542">
    <property type="component" value="Unassembled WGS sequence"/>
</dbReference>
<feature type="domain" description="Beta-lactamase-related" evidence="9">
    <location>
        <begin position="34"/>
        <end position="379"/>
    </location>
</feature>
<evidence type="ECO:0000256" key="5">
    <source>
        <dbReference type="ARBA" id="ARBA00023251"/>
    </source>
</evidence>
<gene>
    <name evidence="10" type="ORF">LLY24_13590</name>
</gene>
<dbReference type="InterPro" id="IPR058136">
    <property type="entry name" value="AmpC"/>
</dbReference>
<dbReference type="Gene3D" id="3.40.710.10">
    <property type="entry name" value="DD-peptidase/beta-lactamase superfamily"/>
    <property type="match status" value="1"/>
</dbReference>
<evidence type="ECO:0000256" key="6">
    <source>
        <dbReference type="RuleBase" id="RU361140"/>
    </source>
</evidence>
<evidence type="ECO:0000256" key="3">
    <source>
        <dbReference type="ARBA" id="ARBA00012865"/>
    </source>
</evidence>
<comment type="similarity">
    <text evidence="2 6">Belongs to the class-C beta-lactamase family.</text>
</comment>
<organism evidence="10 11">
    <name type="scientific">Halomonas dongshanensis</name>
    <dbReference type="NCBI Taxonomy" id="2890835"/>
    <lineage>
        <taxon>Bacteria</taxon>
        <taxon>Pseudomonadati</taxon>
        <taxon>Pseudomonadota</taxon>
        <taxon>Gammaproteobacteria</taxon>
        <taxon>Oceanospirillales</taxon>
        <taxon>Halomonadaceae</taxon>
        <taxon>Halomonas</taxon>
    </lineage>
</organism>
<dbReference type="Pfam" id="PF00144">
    <property type="entry name" value="Beta-lactamase"/>
    <property type="match status" value="1"/>
</dbReference>
<dbReference type="PANTHER" id="PTHR46825:SF8">
    <property type="entry name" value="BETA-LACTAMASE-RELATED"/>
    <property type="match status" value="1"/>
</dbReference>
<dbReference type="PROSITE" id="PS00336">
    <property type="entry name" value="BETA_LACTAMASE_C"/>
    <property type="match status" value="1"/>
</dbReference>
<dbReference type="RefSeq" id="WP_259036845.1">
    <property type="nucleotide sequence ID" value="NZ_JAJISC010000006.1"/>
</dbReference>
<evidence type="ECO:0000313" key="10">
    <source>
        <dbReference type="EMBL" id="MCS2610348.1"/>
    </source>
</evidence>
<evidence type="ECO:0000256" key="2">
    <source>
        <dbReference type="ARBA" id="ARBA00007840"/>
    </source>
</evidence>
<evidence type="ECO:0000256" key="8">
    <source>
        <dbReference type="SAM" id="SignalP"/>
    </source>
</evidence>
<evidence type="ECO:0000256" key="1">
    <source>
        <dbReference type="ARBA" id="ARBA00001526"/>
    </source>
</evidence>
<comment type="caution">
    <text evidence="10">The sequence shown here is derived from an EMBL/GenBank/DDBJ whole genome shotgun (WGS) entry which is preliminary data.</text>
</comment>
<dbReference type="InterPro" id="IPR050491">
    <property type="entry name" value="AmpC-like"/>
</dbReference>
<evidence type="ECO:0000256" key="4">
    <source>
        <dbReference type="ARBA" id="ARBA00022801"/>
    </source>
</evidence>
<sequence length="386" mass="41648">MRRTITAGFVGMLLASPTFALETTPDEAQLTALVDGIVTPLMAEQRIPGMAIGLSINGEHHYFYYGLADRDAQTEVTAQTLFEIGSVSKLFTAALAGQALASGALSLDDAASRHAPALAGSAFDDISLLELGTYTAGGLPLQFPEHVTDEASMLDYYRQWQPAYPPGTQRLYSNPSIGLLGYLVAERLDEPFADAMQSRVLSPLGLTHSVYQVSEAQEADYAWGYSRDDAPVRVSPGSLDAQAYGVKTNAEDLLSFVTAHVDDADIDPTLSEALALTRTGYVALGDMEQGLGWERYRYPVTLDTLRAGNSTEMALEPQPAERLTPPSPPSPDYWYNKTGSTNGFGAYAALVPSEDVAIVMLANRNYPNAERVEAAYRLLTALTDTQ</sequence>
<protein>
    <recommendedName>
        <fullName evidence="3 6">Beta-lactamase</fullName>
        <ecNumber evidence="3 6">3.5.2.6</ecNumber>
    </recommendedName>
</protein>
<feature type="signal peptide" evidence="8">
    <location>
        <begin position="1"/>
        <end position="20"/>
    </location>
</feature>
<dbReference type="EMBL" id="JAJISC010000006">
    <property type="protein sequence ID" value="MCS2610348.1"/>
    <property type="molecule type" value="Genomic_DNA"/>
</dbReference>